<protein>
    <submittedName>
        <fullName evidence="1">Uncharacterized protein</fullName>
    </submittedName>
</protein>
<evidence type="ECO:0000313" key="2">
    <source>
        <dbReference type="Proteomes" id="UP000019184"/>
    </source>
</evidence>
<dbReference type="AlphaFoldDB" id="A0A7U7GCK1"/>
<reference evidence="1 2" key="1">
    <citation type="journal article" date="2014" name="ISME J.">
        <title>Candidatus Competibacter-lineage genomes retrieved from metagenomes reveal functional metabolic diversity.</title>
        <authorList>
            <person name="McIlroy S.J."/>
            <person name="Albertsen M."/>
            <person name="Andresen E.K."/>
            <person name="Saunders A.M."/>
            <person name="Kristiansen R."/>
            <person name="Stokholm-Bjerregaard M."/>
            <person name="Nielsen K.L."/>
            <person name="Nielsen P.H."/>
        </authorList>
    </citation>
    <scope>NUCLEOTIDE SEQUENCE [LARGE SCALE GENOMIC DNA]</scope>
    <source>
        <strain evidence="1 2">Run_B_J11</strain>
    </source>
</reference>
<gene>
    <name evidence="1" type="ORF">BN874_300002</name>
</gene>
<organism evidence="1 2">
    <name type="scientific">Candidatus Contendobacter odensis Run_B_J11</name>
    <dbReference type="NCBI Taxonomy" id="1400861"/>
    <lineage>
        <taxon>Bacteria</taxon>
        <taxon>Pseudomonadati</taxon>
        <taxon>Pseudomonadota</taxon>
        <taxon>Gammaproteobacteria</taxon>
        <taxon>Candidatus Competibacteraceae</taxon>
        <taxon>Candidatus Contendibacter</taxon>
    </lineage>
</organism>
<accession>A0A7U7GCK1</accession>
<comment type="caution">
    <text evidence="1">The sequence shown here is derived from an EMBL/GenBank/DDBJ whole genome shotgun (WGS) entry which is preliminary data.</text>
</comment>
<dbReference type="Proteomes" id="UP000019184">
    <property type="component" value="Unassembled WGS sequence"/>
</dbReference>
<name>A0A7U7GCK1_9GAMM</name>
<evidence type="ECO:0000313" key="1">
    <source>
        <dbReference type="EMBL" id="CDH45923.1"/>
    </source>
</evidence>
<sequence length="30" mass="3711">MIFKDFSHPKRFKQKIVSFKQIQKIVKNVF</sequence>
<dbReference type="EMBL" id="CBTK010000224">
    <property type="protein sequence ID" value="CDH45923.1"/>
    <property type="molecule type" value="Genomic_DNA"/>
</dbReference>
<keyword evidence="2" id="KW-1185">Reference proteome</keyword>
<proteinExistence type="predicted"/>